<dbReference type="CDD" id="cd02440">
    <property type="entry name" value="AdoMet_MTases"/>
    <property type="match status" value="1"/>
</dbReference>
<keyword evidence="1 4" id="KW-0808">Transferase</keyword>
<name>A0ABS9Z3I2_9HYPH</name>
<dbReference type="RefSeq" id="WP_243066039.1">
    <property type="nucleotide sequence ID" value="NZ_JAIVFK010000002.1"/>
</dbReference>
<dbReference type="EMBL" id="JAIVFP010000001">
    <property type="protein sequence ID" value="MCI4682005.1"/>
    <property type="molecule type" value="Genomic_DNA"/>
</dbReference>
<dbReference type="Gene3D" id="3.40.50.150">
    <property type="entry name" value="Vaccinia Virus protein VP39"/>
    <property type="match status" value="1"/>
</dbReference>
<evidence type="ECO:0000313" key="5">
    <source>
        <dbReference type="Proteomes" id="UP001139104"/>
    </source>
</evidence>
<proteinExistence type="predicted"/>
<dbReference type="Pfam" id="PF05175">
    <property type="entry name" value="MTS"/>
    <property type="match status" value="1"/>
</dbReference>
<gene>
    <name evidence="4" type="ORF">K2U94_04375</name>
</gene>
<dbReference type="InterPro" id="IPR007848">
    <property type="entry name" value="Small_mtfrase_dom"/>
</dbReference>
<dbReference type="SUPFAM" id="SSF53335">
    <property type="entry name" value="S-adenosyl-L-methionine-dependent methyltransferases"/>
    <property type="match status" value="1"/>
</dbReference>
<dbReference type="GO" id="GO:0032259">
    <property type="term" value="P:methylation"/>
    <property type="evidence" value="ECO:0007669"/>
    <property type="project" value="UniProtKB-KW"/>
</dbReference>
<evidence type="ECO:0000256" key="2">
    <source>
        <dbReference type="ARBA" id="ARBA00022691"/>
    </source>
</evidence>
<dbReference type="PANTHER" id="PTHR47739:SF1">
    <property type="entry name" value="TRNA1(VAL) (ADENINE(37)-N6)-METHYLTRANSFERASE"/>
    <property type="match status" value="1"/>
</dbReference>
<protein>
    <submittedName>
        <fullName evidence="4">Methyltransferase</fullName>
    </submittedName>
</protein>
<evidence type="ECO:0000313" key="4">
    <source>
        <dbReference type="EMBL" id="MCI4682005.1"/>
    </source>
</evidence>
<sequence>MATNCARPDPDGLFDGGLLLHQPARGHRVGADAVLLAAAAPAVPRGLIVDAGAGVGAVGLALALWNPLAQAALLEKNPAAAALARQNIPLNGLEGRARVVEADLFDVAARKAEGLAEAADLVVTNPPYLACGAARSSPDSDRAMAHMLDEGGAEKWLRAGLALLRPGGIFVAIHRADALADLLAALEGRLGELRVLPIFPREGEKAVRVILRGRKGSKAPLALLPGLVLHEADGRFTPAAAAIHRQGRRIFPD</sequence>
<organism evidence="4 5">
    <name type="scientific">Candidatus Rhodoblastus alkanivorans</name>
    <dbReference type="NCBI Taxonomy" id="2954117"/>
    <lineage>
        <taxon>Bacteria</taxon>
        <taxon>Pseudomonadati</taxon>
        <taxon>Pseudomonadota</taxon>
        <taxon>Alphaproteobacteria</taxon>
        <taxon>Hyphomicrobiales</taxon>
        <taxon>Rhodoblastaceae</taxon>
        <taxon>Rhodoblastus</taxon>
    </lineage>
</organism>
<keyword evidence="1 4" id="KW-0489">Methyltransferase</keyword>
<keyword evidence="2" id="KW-0949">S-adenosyl-L-methionine</keyword>
<evidence type="ECO:0000256" key="1">
    <source>
        <dbReference type="ARBA" id="ARBA00022603"/>
    </source>
</evidence>
<reference evidence="4" key="1">
    <citation type="journal article" date="2022" name="ISME J.">
        <title>Identification of active gaseous-alkane degraders at natural gas seeps.</title>
        <authorList>
            <person name="Farhan Ul Haque M."/>
            <person name="Hernandez M."/>
            <person name="Crombie A.T."/>
            <person name="Murrell J.C."/>
        </authorList>
    </citation>
    <scope>NUCLEOTIDE SEQUENCE</scope>
    <source>
        <strain evidence="4">PC2</strain>
    </source>
</reference>
<dbReference type="PANTHER" id="PTHR47739">
    <property type="entry name" value="TRNA1(VAL) (ADENINE(37)-N6)-METHYLTRANSFERASE"/>
    <property type="match status" value="1"/>
</dbReference>
<dbReference type="InterPro" id="IPR029063">
    <property type="entry name" value="SAM-dependent_MTases_sf"/>
</dbReference>
<dbReference type="InterPro" id="IPR002052">
    <property type="entry name" value="DNA_methylase_N6_adenine_CS"/>
</dbReference>
<keyword evidence="5" id="KW-1185">Reference proteome</keyword>
<comment type="caution">
    <text evidence="4">The sequence shown here is derived from an EMBL/GenBank/DDBJ whole genome shotgun (WGS) entry which is preliminary data.</text>
</comment>
<accession>A0ABS9Z3I2</accession>
<feature type="domain" description="Methyltransferase small" evidence="3">
    <location>
        <begin position="35"/>
        <end position="131"/>
    </location>
</feature>
<dbReference type="GO" id="GO:0008168">
    <property type="term" value="F:methyltransferase activity"/>
    <property type="evidence" value="ECO:0007669"/>
    <property type="project" value="UniProtKB-KW"/>
</dbReference>
<dbReference type="PROSITE" id="PS00092">
    <property type="entry name" value="N6_MTASE"/>
    <property type="match status" value="1"/>
</dbReference>
<dbReference type="InterPro" id="IPR050210">
    <property type="entry name" value="tRNA_Adenine-N(6)_MTase"/>
</dbReference>
<evidence type="ECO:0000259" key="3">
    <source>
        <dbReference type="Pfam" id="PF05175"/>
    </source>
</evidence>
<dbReference type="Proteomes" id="UP001139104">
    <property type="component" value="Unassembled WGS sequence"/>
</dbReference>